<keyword evidence="2" id="KW-1185">Reference proteome</keyword>
<dbReference type="AlphaFoldDB" id="A0A5N6KQI7"/>
<evidence type="ECO:0000313" key="2">
    <source>
        <dbReference type="Proteomes" id="UP000327013"/>
    </source>
</evidence>
<proteinExistence type="predicted"/>
<evidence type="ECO:0000313" key="1">
    <source>
        <dbReference type="EMBL" id="KAB8338699.1"/>
    </source>
</evidence>
<comment type="caution">
    <text evidence="1">The sequence shown here is derived from an EMBL/GenBank/DDBJ whole genome shotgun (WGS) entry which is preliminary data.</text>
</comment>
<name>A0A5N6KQI7_9ROSI</name>
<organism evidence="1 2">
    <name type="scientific">Carpinus fangiana</name>
    <dbReference type="NCBI Taxonomy" id="176857"/>
    <lineage>
        <taxon>Eukaryota</taxon>
        <taxon>Viridiplantae</taxon>
        <taxon>Streptophyta</taxon>
        <taxon>Embryophyta</taxon>
        <taxon>Tracheophyta</taxon>
        <taxon>Spermatophyta</taxon>
        <taxon>Magnoliopsida</taxon>
        <taxon>eudicotyledons</taxon>
        <taxon>Gunneridae</taxon>
        <taxon>Pentapetalae</taxon>
        <taxon>rosids</taxon>
        <taxon>fabids</taxon>
        <taxon>Fagales</taxon>
        <taxon>Betulaceae</taxon>
        <taxon>Carpinus</taxon>
    </lineage>
</organism>
<accession>A0A5N6KQI7</accession>
<reference evidence="1 2" key="1">
    <citation type="submission" date="2019-06" db="EMBL/GenBank/DDBJ databases">
        <title>A chromosomal-level reference genome of Carpinus fangiana (Coryloideae, Betulaceae).</title>
        <authorList>
            <person name="Yang X."/>
            <person name="Wang Z."/>
            <person name="Zhang L."/>
            <person name="Hao G."/>
            <person name="Liu J."/>
            <person name="Yang Y."/>
        </authorList>
    </citation>
    <scope>NUCLEOTIDE SEQUENCE [LARGE SCALE GENOMIC DNA]</scope>
    <source>
        <strain evidence="1">Cfa_2016G</strain>
        <tissue evidence="1">Leaf</tissue>
    </source>
</reference>
<dbReference type="EMBL" id="VIBQ01000010">
    <property type="protein sequence ID" value="KAB8338699.1"/>
    <property type="molecule type" value="Genomic_DNA"/>
</dbReference>
<protein>
    <submittedName>
        <fullName evidence="1">Uncharacterized protein</fullName>
    </submittedName>
</protein>
<dbReference type="OrthoDB" id="1577640at2759"/>
<gene>
    <name evidence="1" type="ORF">FH972_021644</name>
</gene>
<dbReference type="Proteomes" id="UP000327013">
    <property type="component" value="Unassembled WGS sequence"/>
</dbReference>
<sequence length="596" mass="67081">MTLILAEHLAIDAEAKDNEFHATTCSEYLQQEWPQIEPGIIDDLASAARSNLGNVQFNATFRRASQEQIVDSAVRLEPFVDANYLAFDVRLTSPKLHVNNEGSCWRRLFRQTIVVRGFHTKAREAGVGLELSSELLMDLCQIQWHMFLPPTGFNLENLDLPLDVVDLKETLGLGHDLVTSLLSTLLERRHFLGWCQMAKVTLGTSPSNGGCYSSHGYTKVREKRKIIHLNAFNLGLGSGGLGFGGPTAVAQFTISSSRQNAPKRLPLRFESIVTTTRHSMSILYDPVERRDWLVPLLSVLYHMAHLRLLSDENRDEPLGFAEPSWGWTRLARDVTVVLFCRGLGEVILPHAPGHGHCRRWPIVPSRHDLLCTTVSCLRQMSIRFGDTKCKDITEDCIWCSPDSLFQECRCPEDAHCLPVQQVRRKRQNSFSRGISRGLPDEGAVIFGRKGIDISTRSLDQDLSGDIIRQTSTESNYAVIETPNLSTPGRLRRTPIANETRKGSSRRPAVALIEDLPEISGYQRRWKRRCGSEPCSRLNKNQIQFPQSASAADASHLHMQRLFATDMMRKRQAEGAISVLNNVLKVKEKLAEDRQID</sequence>